<feature type="transmembrane region" description="Helical" evidence="2">
    <location>
        <begin position="7"/>
        <end position="25"/>
    </location>
</feature>
<dbReference type="Pfam" id="PF00685">
    <property type="entry name" value="Sulfotransfer_1"/>
    <property type="match status" value="1"/>
</dbReference>
<keyword evidence="1" id="KW-0808">Transferase</keyword>
<dbReference type="InterPro" id="IPR051135">
    <property type="entry name" value="Gal/GlcNAc/GalNAc_ST"/>
</dbReference>
<dbReference type="GO" id="GO:0006044">
    <property type="term" value="P:N-acetylglucosamine metabolic process"/>
    <property type="evidence" value="ECO:0007669"/>
    <property type="project" value="TreeGrafter"/>
</dbReference>
<evidence type="ECO:0000256" key="2">
    <source>
        <dbReference type="SAM" id="Phobius"/>
    </source>
</evidence>
<name>A0AAV3AAP2_PYXAD</name>
<evidence type="ECO:0000259" key="3">
    <source>
        <dbReference type="Pfam" id="PF00685"/>
    </source>
</evidence>
<proteinExistence type="inferred from homology"/>
<dbReference type="Gene3D" id="3.40.50.300">
    <property type="entry name" value="P-loop containing nucleotide triphosphate hydrolases"/>
    <property type="match status" value="1"/>
</dbReference>
<dbReference type="InterPro" id="IPR000863">
    <property type="entry name" value="Sulfotransferase_dom"/>
</dbReference>
<evidence type="ECO:0000313" key="4">
    <source>
        <dbReference type="EMBL" id="DBA20400.1"/>
    </source>
</evidence>
<comment type="similarity">
    <text evidence="1">Belongs to the sulfotransferase 1 family.</text>
</comment>
<keyword evidence="2" id="KW-0472">Membrane</keyword>
<comment type="caution">
    <text evidence="4">The sequence shown here is derived from an EMBL/GenBank/DDBJ whole genome shotgun (WGS) entry which is preliminary data.</text>
</comment>
<dbReference type="SUPFAM" id="SSF52540">
    <property type="entry name" value="P-loop containing nucleoside triphosphate hydrolases"/>
    <property type="match status" value="1"/>
</dbReference>
<dbReference type="InterPro" id="IPR027417">
    <property type="entry name" value="P-loop_NTPase"/>
</dbReference>
<organism evidence="4 5">
    <name type="scientific">Pyxicephalus adspersus</name>
    <name type="common">African bullfrog</name>
    <dbReference type="NCBI Taxonomy" id="30357"/>
    <lineage>
        <taxon>Eukaryota</taxon>
        <taxon>Metazoa</taxon>
        <taxon>Chordata</taxon>
        <taxon>Craniata</taxon>
        <taxon>Vertebrata</taxon>
        <taxon>Euteleostomi</taxon>
        <taxon>Amphibia</taxon>
        <taxon>Batrachia</taxon>
        <taxon>Anura</taxon>
        <taxon>Neobatrachia</taxon>
        <taxon>Ranoidea</taxon>
        <taxon>Pyxicephalidae</taxon>
        <taxon>Pyxicephalinae</taxon>
        <taxon>Pyxicephalus</taxon>
    </lineage>
</organism>
<sequence length="372" mass="43225">MSIRSIFFFFLLFFLGFFFYQFVYVSQNPHIPSSVQKQKKPVHILIISSWRSGSSFLGQIFNHHQDVFYLFEPGHSIWMRFRKEGATLLHYLVRDLIHSLFTCDVSSLQQYLPRGGKQISEMSFFSESRALCSPPSCSGYIPSGGFDRQKCFYRCKNATLDKMAEACTKYSHVVMKTVRIFDLSVLLPLFRDPALDLRILHLVRDPRAVASSRKYFSLSVDDRIVLKGFIGNNNIASTQVMEKICNAQLAINKLAMAAVPVLHDRYMLIRHEDLALEPVKNVKDIYEFVGLKMSDDMERWIHNITHGEDKEKRGFMTFSRQSSKVVQKWRTTMDFKNVKEIQHVCKDAMEHFGYLPVKSIKEQKNMTLDLIL</sequence>
<evidence type="ECO:0000256" key="1">
    <source>
        <dbReference type="RuleBase" id="RU361155"/>
    </source>
</evidence>
<dbReference type="PANTHER" id="PTHR10704">
    <property type="entry name" value="CARBOHYDRATE SULFOTRANSFERASE"/>
    <property type="match status" value="1"/>
</dbReference>
<dbReference type="Proteomes" id="UP001181693">
    <property type="component" value="Unassembled WGS sequence"/>
</dbReference>
<accession>A0AAV3AAP2</accession>
<dbReference type="GO" id="GO:0001517">
    <property type="term" value="F:N-acetylglucosamine 6-O-sulfotransferase activity"/>
    <property type="evidence" value="ECO:0007669"/>
    <property type="project" value="TreeGrafter"/>
</dbReference>
<dbReference type="AlphaFoldDB" id="A0AAV3AAP2"/>
<dbReference type="PANTHER" id="PTHR10704:SF4">
    <property type="entry name" value="CARBOHYDRATE SULFOTRANSFERASE 6"/>
    <property type="match status" value="1"/>
</dbReference>
<dbReference type="EMBL" id="DYDO01000007">
    <property type="protein sequence ID" value="DBA20400.1"/>
    <property type="molecule type" value="Genomic_DNA"/>
</dbReference>
<dbReference type="GO" id="GO:0006790">
    <property type="term" value="P:sulfur compound metabolic process"/>
    <property type="evidence" value="ECO:0007669"/>
    <property type="project" value="TreeGrafter"/>
</dbReference>
<reference evidence="4" key="1">
    <citation type="thesis" date="2020" institute="ProQuest LLC" country="789 East Eisenhower Parkway, Ann Arbor, MI, USA">
        <title>Comparative Genomics and Chromosome Evolution.</title>
        <authorList>
            <person name="Mudd A.B."/>
        </authorList>
    </citation>
    <scope>NUCLEOTIDE SEQUENCE</scope>
    <source>
        <strain evidence="4">1538</strain>
        <tissue evidence="4">Blood</tissue>
    </source>
</reference>
<feature type="domain" description="Sulfotransferase" evidence="3">
    <location>
        <begin position="43"/>
        <end position="353"/>
    </location>
</feature>
<dbReference type="EC" id="2.8.2.-" evidence="1"/>
<keyword evidence="5" id="KW-1185">Reference proteome</keyword>
<keyword evidence="2" id="KW-1133">Transmembrane helix</keyword>
<keyword evidence="2" id="KW-0812">Transmembrane</keyword>
<evidence type="ECO:0000313" key="5">
    <source>
        <dbReference type="Proteomes" id="UP001181693"/>
    </source>
</evidence>
<gene>
    <name evidence="4" type="ORF">GDO54_017187</name>
</gene>
<protein>
    <recommendedName>
        <fullName evidence="1">Sulfotransferase</fullName>
        <ecNumber evidence="1">2.8.2.-</ecNumber>
    </recommendedName>
</protein>